<comment type="caution">
    <text evidence="1">The sequence shown here is derived from an EMBL/GenBank/DDBJ whole genome shotgun (WGS) entry which is preliminary data.</text>
</comment>
<dbReference type="Proteomes" id="UP001596003">
    <property type="component" value="Unassembled WGS sequence"/>
</dbReference>
<dbReference type="RefSeq" id="WP_379797362.1">
    <property type="nucleotide sequence ID" value="NZ_JBHSFY010000005.1"/>
</dbReference>
<protein>
    <submittedName>
        <fullName evidence="1">Uncharacterized protein</fullName>
    </submittedName>
</protein>
<evidence type="ECO:0000313" key="1">
    <source>
        <dbReference type="EMBL" id="MFC4477396.1"/>
    </source>
</evidence>
<name>A0ABV8ZDE2_9FLAO</name>
<evidence type="ECO:0000313" key="2">
    <source>
        <dbReference type="Proteomes" id="UP001596003"/>
    </source>
</evidence>
<proteinExistence type="predicted"/>
<keyword evidence="2" id="KW-1185">Reference proteome</keyword>
<gene>
    <name evidence="1" type="ORF">ACFO3N_10020</name>
</gene>
<organism evidence="1 2">
    <name type="scientific">Flavobacterium chungangensis</name>
    <dbReference type="NCBI Taxonomy" id="2708132"/>
    <lineage>
        <taxon>Bacteria</taxon>
        <taxon>Pseudomonadati</taxon>
        <taxon>Bacteroidota</taxon>
        <taxon>Flavobacteriia</taxon>
        <taxon>Flavobacteriales</taxon>
        <taxon>Flavobacteriaceae</taxon>
        <taxon>Flavobacterium</taxon>
    </lineage>
</organism>
<sequence length="47" mass="5595">MAKRKKTKKGMLHLEQQQIQNNKQSVSWATWALTVVKLLELYQKYFG</sequence>
<accession>A0ABV8ZDE2</accession>
<reference evidence="2" key="1">
    <citation type="journal article" date="2019" name="Int. J. Syst. Evol. Microbiol.">
        <title>The Global Catalogue of Microorganisms (GCM) 10K type strain sequencing project: providing services to taxonomists for standard genome sequencing and annotation.</title>
        <authorList>
            <consortium name="The Broad Institute Genomics Platform"/>
            <consortium name="The Broad Institute Genome Sequencing Center for Infectious Disease"/>
            <person name="Wu L."/>
            <person name="Ma J."/>
        </authorList>
    </citation>
    <scope>NUCLEOTIDE SEQUENCE [LARGE SCALE GENOMIC DNA]</scope>
    <source>
        <strain evidence="2">NBRC 103627</strain>
    </source>
</reference>
<dbReference type="EMBL" id="JBHSFY010000005">
    <property type="protein sequence ID" value="MFC4477396.1"/>
    <property type="molecule type" value="Genomic_DNA"/>
</dbReference>